<dbReference type="AlphaFoldDB" id="A0A4P5P4T9"/>
<protein>
    <submittedName>
        <fullName evidence="1">Uncharacterized protein</fullName>
    </submittedName>
</protein>
<dbReference type="Proteomes" id="UP000290567">
    <property type="component" value="Unassembled WGS sequence"/>
</dbReference>
<keyword evidence="2" id="KW-1185">Reference proteome</keyword>
<comment type="caution">
    <text evidence="1">The sequence shown here is derived from an EMBL/GenBank/DDBJ whole genome shotgun (WGS) entry which is preliminary data.</text>
</comment>
<reference evidence="2" key="1">
    <citation type="submission" date="2019-02" db="EMBL/GenBank/DDBJ databases">
        <title>Draft genome sequence of Enterococcus sp. Gos25-1.</title>
        <authorList>
            <person name="Tanaka N."/>
            <person name="Shiwa Y."/>
            <person name="Fujita N."/>
        </authorList>
    </citation>
    <scope>NUCLEOTIDE SEQUENCE [LARGE SCALE GENOMIC DNA]</scope>
    <source>
        <strain evidence="2">Gos25-1</strain>
    </source>
</reference>
<evidence type="ECO:0000313" key="2">
    <source>
        <dbReference type="Proteomes" id="UP000290567"/>
    </source>
</evidence>
<dbReference type="EMBL" id="BJCC01000005">
    <property type="protein sequence ID" value="GCF92680.1"/>
    <property type="molecule type" value="Genomic_DNA"/>
</dbReference>
<sequence length="52" mass="5897">MKEAIEKSKELIDKSNTAARIELEKMKIELEAKSQLFATSIGLISPQRYDSI</sequence>
<dbReference type="RefSeq" id="WP_175579979.1">
    <property type="nucleotide sequence ID" value="NZ_BJCC01000005.1"/>
</dbReference>
<accession>A0A4P5P4T9</accession>
<organism evidence="1 2">
    <name type="scientific">Enterococcus florum</name>
    <dbReference type="NCBI Taxonomy" id="2480627"/>
    <lineage>
        <taxon>Bacteria</taxon>
        <taxon>Bacillati</taxon>
        <taxon>Bacillota</taxon>
        <taxon>Bacilli</taxon>
        <taxon>Lactobacillales</taxon>
        <taxon>Enterococcaceae</taxon>
        <taxon>Enterococcus</taxon>
    </lineage>
</organism>
<gene>
    <name evidence="1" type="ORF">NRIC_05710</name>
</gene>
<evidence type="ECO:0000313" key="1">
    <source>
        <dbReference type="EMBL" id="GCF92680.1"/>
    </source>
</evidence>
<name>A0A4P5P4T9_9ENTE</name>
<proteinExistence type="predicted"/>